<evidence type="ECO:0000313" key="3">
    <source>
        <dbReference type="Proteomes" id="UP000427108"/>
    </source>
</evidence>
<evidence type="ECO:0000256" key="1">
    <source>
        <dbReference type="SAM" id="SignalP"/>
    </source>
</evidence>
<dbReference type="OrthoDB" id="179859at2"/>
<gene>
    <name evidence="2" type="ORF">GJ746_19960</name>
</gene>
<reference evidence="2 3" key="1">
    <citation type="submission" date="2019-11" db="EMBL/GenBank/DDBJ databases">
        <title>Isolation and Application of One Kind of P-Hydroxybenzoic Acid Degrading Bacterium in Mitigating Cropping Obstacle of Cucumber.</title>
        <authorList>
            <person name="Wu F."/>
            <person name="An Y."/>
        </authorList>
    </citation>
    <scope>NUCLEOTIDE SEQUENCE [LARGE SCALE GENOMIC DNA]</scope>
    <source>
        <strain evidence="2 3">P620</strain>
    </source>
</reference>
<dbReference type="Proteomes" id="UP000427108">
    <property type="component" value="Chromosome"/>
</dbReference>
<dbReference type="AlphaFoldDB" id="A0A6B8MX60"/>
<dbReference type="RefSeq" id="WP_154681747.1">
    <property type="nucleotide sequence ID" value="NZ_CP046115.1"/>
</dbReference>
<sequence length="683" mass="76500">MLARKLPLTTFLTAMLAAANGHACGPFFPNYLLENRHANLLYLPEGSFALESSRLVPIDPRLPQWRDTSTDKPTAPSAQEILITKIRASGSLEAAEKMAADLPAASRLYVLGAVAFTKRDSRARDYFRQVLALPAAQQGLWGLKARYSLARDLMHDYPEPRSESGYPLSDSAHSHGNQQGLREAFELYQQIIDAVRNGQEDPEQLSLASLGQQGRIKHWQSEPLAAAHLYARQAAQGSPTGSLSLRYTADILSDPENENFLQPGLDDPLIQQLLIASFFTRSSGPLYEPEPRPDDEQEIKNYHDALIAKLAQRINHDLPGSDRLIALAYRNGQYPLVTLLLKNATENGLTSWVQAKMALRAGDVKAATAWYAKAAASFPADEAWGSQPDNNEIIGDEFVIPTCRINAEQAILALNRNDYLEAMRLMYKAKEHYWPDLAQIAERVLTLKELTAFVDKYVPAPSPALLEQPENTERYSADVRLRTLLARRLMRAGQYQKALTYFALPENRDAAQAFINTLPKNGPKTAQAKAWWQAALLLRHQGMELTGYEMAPDFALYGGGYSWPYYDSGLEGKPAAKSWISAGERQRVQLSQPKQDNHFMHYRWQAVKLAEKAADLLPRKSQAYAAVLCNATDWIWAQDPTSVKRLYQRYVKNGAPFPWTENFGQNCPEPDFAVLRSNGKVRE</sequence>
<keyword evidence="1" id="KW-0732">Signal</keyword>
<dbReference type="EMBL" id="CP046115">
    <property type="protein sequence ID" value="QGN39429.1"/>
    <property type="molecule type" value="Genomic_DNA"/>
</dbReference>
<organism evidence="2 3">
    <name type="scientific">Klebsiella oxytoca</name>
    <dbReference type="NCBI Taxonomy" id="571"/>
    <lineage>
        <taxon>Bacteria</taxon>
        <taxon>Pseudomonadati</taxon>
        <taxon>Pseudomonadota</taxon>
        <taxon>Gammaproteobacteria</taxon>
        <taxon>Enterobacterales</taxon>
        <taxon>Enterobacteriaceae</taxon>
        <taxon>Klebsiella/Raoultella group</taxon>
        <taxon>Klebsiella</taxon>
    </lineage>
</organism>
<feature type="chain" id="PRO_5025547983" description="Tetratricopeptide repeat protein" evidence="1">
    <location>
        <begin position="24"/>
        <end position="683"/>
    </location>
</feature>
<name>A0A6B8MX60_KLEOX</name>
<feature type="signal peptide" evidence="1">
    <location>
        <begin position="1"/>
        <end position="23"/>
    </location>
</feature>
<protein>
    <recommendedName>
        <fullName evidence="4">Tetratricopeptide repeat protein</fullName>
    </recommendedName>
</protein>
<accession>A0A6B8MX60</accession>
<evidence type="ECO:0008006" key="4">
    <source>
        <dbReference type="Google" id="ProtNLM"/>
    </source>
</evidence>
<evidence type="ECO:0000313" key="2">
    <source>
        <dbReference type="EMBL" id="QGN39429.1"/>
    </source>
</evidence>
<proteinExistence type="predicted"/>